<evidence type="ECO:0000259" key="4">
    <source>
        <dbReference type="PROSITE" id="PS01124"/>
    </source>
</evidence>
<dbReference type="InterPro" id="IPR003313">
    <property type="entry name" value="AraC-bd"/>
</dbReference>
<dbReference type="SUPFAM" id="SSF46689">
    <property type="entry name" value="Homeodomain-like"/>
    <property type="match status" value="2"/>
</dbReference>
<dbReference type="Pfam" id="PF02311">
    <property type="entry name" value="AraC_binding"/>
    <property type="match status" value="1"/>
</dbReference>
<gene>
    <name evidence="5" type="ORF">GC102_31070</name>
</gene>
<evidence type="ECO:0000256" key="1">
    <source>
        <dbReference type="ARBA" id="ARBA00023015"/>
    </source>
</evidence>
<dbReference type="PANTHER" id="PTHR43280:SF2">
    <property type="entry name" value="HTH-TYPE TRANSCRIPTIONAL REGULATOR EXSA"/>
    <property type="match status" value="1"/>
</dbReference>
<keyword evidence="3" id="KW-0804">Transcription</keyword>
<evidence type="ECO:0000256" key="3">
    <source>
        <dbReference type="ARBA" id="ARBA00023163"/>
    </source>
</evidence>
<dbReference type="EMBL" id="WHOC01000161">
    <property type="protein sequence ID" value="NOU90154.1"/>
    <property type="molecule type" value="Genomic_DNA"/>
</dbReference>
<keyword evidence="1" id="KW-0805">Transcription regulation</keyword>
<dbReference type="PROSITE" id="PS01124">
    <property type="entry name" value="HTH_ARAC_FAMILY_2"/>
    <property type="match status" value="1"/>
</dbReference>
<accession>A0ABX1ZD45</accession>
<dbReference type="Pfam" id="PF12833">
    <property type="entry name" value="HTH_18"/>
    <property type="match status" value="1"/>
</dbReference>
<dbReference type="PROSITE" id="PS00041">
    <property type="entry name" value="HTH_ARAC_FAMILY_1"/>
    <property type="match status" value="1"/>
</dbReference>
<sequence length="289" mass="34509">MILHQISPYIRVAMDNIEDGPWIIQERVLFDYELLYIMEGKVVCTIEDIVYEGVRGDIFLFRPKQRHKIIKVEGGRLRQPHIHFDFFYTADSEKVKVSFRPQEEISAEEYNWFRNDIIDQMPVPLSSHLRLKNPIMIEKMLLDIIYEYETKMPFYEVKVKGLFIQLWIQLLRENYWNLNPHLETNMHSLMHVKQYLMHNTNKKVSLDEISKNSGISKHYLVRLFQKAFGMSPIQYHNLMRVHAARHLIQFTTDPLSIIAEKMGFPNIHAFSRFFKMVEGTPPSFYRRKG</sequence>
<dbReference type="InterPro" id="IPR009057">
    <property type="entry name" value="Homeodomain-like_sf"/>
</dbReference>
<dbReference type="RefSeq" id="WP_171692976.1">
    <property type="nucleotide sequence ID" value="NZ_WHOC01000161.1"/>
</dbReference>
<protein>
    <submittedName>
        <fullName evidence="5">Helix-turn-helix domain-containing protein</fullName>
    </submittedName>
</protein>
<reference evidence="5 6" key="1">
    <citation type="submission" date="2019-10" db="EMBL/GenBank/DDBJ databases">
        <title>Description of Paenibacillus choica sp. nov.</title>
        <authorList>
            <person name="Carlier A."/>
            <person name="Qi S."/>
        </authorList>
    </citation>
    <scope>NUCLEOTIDE SEQUENCE [LARGE SCALE GENOMIC DNA]</scope>
    <source>
        <strain evidence="5 6">LMG 31460</strain>
    </source>
</reference>
<dbReference type="Proteomes" id="UP000658690">
    <property type="component" value="Unassembled WGS sequence"/>
</dbReference>
<organism evidence="5 6">
    <name type="scientific">Paenibacillus germinis</name>
    <dbReference type="NCBI Taxonomy" id="2654979"/>
    <lineage>
        <taxon>Bacteria</taxon>
        <taxon>Bacillati</taxon>
        <taxon>Bacillota</taxon>
        <taxon>Bacilli</taxon>
        <taxon>Bacillales</taxon>
        <taxon>Paenibacillaceae</taxon>
        <taxon>Paenibacillus</taxon>
    </lineage>
</organism>
<evidence type="ECO:0000256" key="2">
    <source>
        <dbReference type="ARBA" id="ARBA00023125"/>
    </source>
</evidence>
<dbReference type="InterPro" id="IPR018062">
    <property type="entry name" value="HTH_AraC-typ_CS"/>
</dbReference>
<comment type="caution">
    <text evidence="5">The sequence shown here is derived from an EMBL/GenBank/DDBJ whole genome shotgun (WGS) entry which is preliminary data.</text>
</comment>
<dbReference type="SMART" id="SM00342">
    <property type="entry name" value="HTH_ARAC"/>
    <property type="match status" value="1"/>
</dbReference>
<keyword evidence="6" id="KW-1185">Reference proteome</keyword>
<feature type="domain" description="HTH araC/xylS-type" evidence="4">
    <location>
        <begin position="190"/>
        <end position="288"/>
    </location>
</feature>
<dbReference type="InterPro" id="IPR037923">
    <property type="entry name" value="HTH-like"/>
</dbReference>
<evidence type="ECO:0000313" key="5">
    <source>
        <dbReference type="EMBL" id="NOU90154.1"/>
    </source>
</evidence>
<dbReference type="Gene3D" id="1.10.10.60">
    <property type="entry name" value="Homeodomain-like"/>
    <property type="match status" value="2"/>
</dbReference>
<proteinExistence type="predicted"/>
<name>A0ABX1ZD45_9BACL</name>
<dbReference type="InterPro" id="IPR018060">
    <property type="entry name" value="HTH_AraC"/>
</dbReference>
<dbReference type="PANTHER" id="PTHR43280">
    <property type="entry name" value="ARAC-FAMILY TRANSCRIPTIONAL REGULATOR"/>
    <property type="match status" value="1"/>
</dbReference>
<evidence type="ECO:0000313" key="6">
    <source>
        <dbReference type="Proteomes" id="UP000658690"/>
    </source>
</evidence>
<dbReference type="SUPFAM" id="SSF51215">
    <property type="entry name" value="Regulatory protein AraC"/>
    <property type="match status" value="1"/>
</dbReference>
<keyword evidence="2" id="KW-0238">DNA-binding</keyword>